<keyword evidence="2" id="KW-1003">Cell membrane</keyword>
<feature type="transmembrane region" description="Helical" evidence="6">
    <location>
        <begin position="43"/>
        <end position="61"/>
    </location>
</feature>
<dbReference type="GO" id="GO:0005886">
    <property type="term" value="C:plasma membrane"/>
    <property type="evidence" value="ECO:0007669"/>
    <property type="project" value="UniProtKB-SubCell"/>
</dbReference>
<evidence type="ECO:0008006" key="8">
    <source>
        <dbReference type="Google" id="ProtNLM"/>
    </source>
</evidence>
<name>X1B6A9_9ZZZZ</name>
<evidence type="ECO:0000256" key="3">
    <source>
        <dbReference type="ARBA" id="ARBA00022692"/>
    </source>
</evidence>
<dbReference type="EMBL" id="BART01006657">
    <property type="protein sequence ID" value="GAG67536.1"/>
    <property type="molecule type" value="Genomic_DNA"/>
</dbReference>
<dbReference type="GO" id="GO:0006605">
    <property type="term" value="P:protein targeting"/>
    <property type="evidence" value="ECO:0007669"/>
    <property type="project" value="InterPro"/>
</dbReference>
<evidence type="ECO:0000256" key="5">
    <source>
        <dbReference type="ARBA" id="ARBA00023136"/>
    </source>
</evidence>
<dbReference type="Pfam" id="PF01311">
    <property type="entry name" value="Bac_export_1"/>
    <property type="match status" value="1"/>
</dbReference>
<evidence type="ECO:0000313" key="7">
    <source>
        <dbReference type="EMBL" id="GAG67536.1"/>
    </source>
</evidence>
<dbReference type="PRINTS" id="PR00953">
    <property type="entry name" value="TYPE3IMRPROT"/>
</dbReference>
<dbReference type="PANTHER" id="PTHR30065:SF1">
    <property type="entry name" value="SURFACE PRESENTATION OF ANTIGENS PROTEIN SPAR"/>
    <property type="match status" value="1"/>
</dbReference>
<comment type="subcellular location">
    <subcellularLocation>
        <location evidence="1">Cell membrane</location>
        <topology evidence="1">Multi-pass membrane protein</topology>
    </subcellularLocation>
</comment>
<keyword evidence="3 6" id="KW-0812">Transmembrane</keyword>
<dbReference type="InterPro" id="IPR002010">
    <property type="entry name" value="T3SS_IM_R"/>
</dbReference>
<protein>
    <recommendedName>
        <fullName evidence="8">Flagellar biosynthetic protein FliR</fullName>
    </recommendedName>
</protein>
<dbReference type="PANTHER" id="PTHR30065">
    <property type="entry name" value="FLAGELLAR BIOSYNTHETIC PROTEIN FLIR"/>
    <property type="match status" value="1"/>
</dbReference>
<feature type="transmembrane region" description="Helical" evidence="6">
    <location>
        <begin position="81"/>
        <end position="105"/>
    </location>
</feature>
<feature type="transmembrane region" description="Helical" evidence="6">
    <location>
        <begin position="126"/>
        <end position="152"/>
    </location>
</feature>
<reference evidence="7" key="1">
    <citation type="journal article" date="2014" name="Front. Microbiol.">
        <title>High frequency of phylogenetically diverse reductive dehalogenase-homologous genes in deep subseafloor sedimentary metagenomes.</title>
        <authorList>
            <person name="Kawai M."/>
            <person name="Futagami T."/>
            <person name="Toyoda A."/>
            <person name="Takaki Y."/>
            <person name="Nishi S."/>
            <person name="Hori S."/>
            <person name="Arai W."/>
            <person name="Tsubouchi T."/>
            <person name="Morono Y."/>
            <person name="Uchiyama I."/>
            <person name="Ito T."/>
            <person name="Fujiyama A."/>
            <person name="Inagaki F."/>
            <person name="Takami H."/>
        </authorList>
    </citation>
    <scope>NUCLEOTIDE SEQUENCE</scope>
    <source>
        <strain evidence="7">Expedition CK06-06</strain>
    </source>
</reference>
<accession>X1B6A9</accession>
<feature type="transmembrane region" description="Helical" evidence="6">
    <location>
        <begin position="12"/>
        <end position="31"/>
    </location>
</feature>
<organism evidence="7">
    <name type="scientific">marine sediment metagenome</name>
    <dbReference type="NCBI Taxonomy" id="412755"/>
    <lineage>
        <taxon>unclassified sequences</taxon>
        <taxon>metagenomes</taxon>
        <taxon>ecological metagenomes</taxon>
    </lineage>
</organism>
<evidence type="ECO:0000256" key="2">
    <source>
        <dbReference type="ARBA" id="ARBA00022475"/>
    </source>
</evidence>
<gene>
    <name evidence="7" type="ORF">S01H4_15196</name>
</gene>
<comment type="caution">
    <text evidence="7">The sequence shown here is derived from an EMBL/GenBank/DDBJ whole genome shotgun (WGS) entry which is preliminary data.</text>
</comment>
<keyword evidence="5 6" id="KW-0472">Membrane</keyword>
<evidence type="ECO:0000256" key="1">
    <source>
        <dbReference type="ARBA" id="ARBA00004651"/>
    </source>
</evidence>
<dbReference type="AlphaFoldDB" id="X1B6A9"/>
<evidence type="ECO:0000256" key="4">
    <source>
        <dbReference type="ARBA" id="ARBA00022989"/>
    </source>
</evidence>
<evidence type="ECO:0000256" key="6">
    <source>
        <dbReference type="SAM" id="Phobius"/>
    </source>
</evidence>
<sequence>MASLYPDSWDSYLNIFTVFLRVLGLFVMVPGFSHKSIPMQFKVIFALGMSLAVYPIVAPYLPPVPETLGGLVLLSLRETIIGLLMGMIAYITFEAIHLGAQFIGYQIGMGTAGLIDPVNSSSVSPLVPLHGWIALILFFVLDMHHSLLLVFFTSFEVSNSFDAGTFGSTALLNLFISASANIFCNRCQNGSTIHSVDLDD</sequence>
<keyword evidence="4 6" id="KW-1133">Transmembrane helix</keyword>
<feature type="transmembrane region" description="Helical" evidence="6">
    <location>
        <begin position="164"/>
        <end position="184"/>
    </location>
</feature>
<proteinExistence type="predicted"/>